<dbReference type="PANTHER" id="PTHR13929:SF0">
    <property type="entry name" value="UBIA PRENYLTRANSFERASE DOMAIN-CONTAINING PROTEIN 1"/>
    <property type="match status" value="1"/>
</dbReference>
<dbReference type="GO" id="GO:0016020">
    <property type="term" value="C:membrane"/>
    <property type="evidence" value="ECO:0007669"/>
    <property type="project" value="UniProtKB-SubCell"/>
</dbReference>
<evidence type="ECO:0000256" key="2">
    <source>
        <dbReference type="ARBA" id="ARBA00004863"/>
    </source>
</evidence>
<dbReference type="InterPro" id="IPR044878">
    <property type="entry name" value="UbiA_sf"/>
</dbReference>
<dbReference type="GO" id="GO:0009234">
    <property type="term" value="P:menaquinone biosynthetic process"/>
    <property type="evidence" value="ECO:0007669"/>
    <property type="project" value="UniProtKB-UniPathway"/>
</dbReference>
<keyword evidence="8 10" id="KW-0472">Membrane</keyword>
<dbReference type="UniPathway" id="UPA00079"/>
<feature type="transmembrane region" description="Helical" evidence="10">
    <location>
        <begin position="273"/>
        <end position="291"/>
    </location>
</feature>
<keyword evidence="5" id="KW-0808">Transferase</keyword>
<feature type="transmembrane region" description="Helical" evidence="10">
    <location>
        <begin position="300"/>
        <end position="321"/>
    </location>
</feature>
<feature type="compositionally biased region" description="Basic residues" evidence="9">
    <location>
        <begin position="1"/>
        <end position="24"/>
    </location>
</feature>
<evidence type="ECO:0000256" key="9">
    <source>
        <dbReference type="SAM" id="MobiDB-lite"/>
    </source>
</evidence>
<evidence type="ECO:0000256" key="1">
    <source>
        <dbReference type="ARBA" id="ARBA00004141"/>
    </source>
</evidence>
<evidence type="ECO:0000256" key="7">
    <source>
        <dbReference type="ARBA" id="ARBA00022989"/>
    </source>
</evidence>
<gene>
    <name evidence="11" type="ORF">UFOPK3516_01149</name>
</gene>
<keyword evidence="7 10" id="KW-1133">Transmembrane helix</keyword>
<dbReference type="NCBIfam" id="NF004751">
    <property type="entry name" value="PRK06080.1-3"/>
    <property type="match status" value="1"/>
</dbReference>
<dbReference type="HAMAP" id="MF_01937">
    <property type="entry name" value="MenA_1"/>
    <property type="match status" value="1"/>
</dbReference>
<dbReference type="EMBL" id="CAFBMB010000100">
    <property type="protein sequence ID" value="CAB4905206.1"/>
    <property type="molecule type" value="Genomic_DNA"/>
</dbReference>
<dbReference type="Pfam" id="PF01040">
    <property type="entry name" value="UbiA"/>
    <property type="match status" value="1"/>
</dbReference>
<evidence type="ECO:0000256" key="3">
    <source>
        <dbReference type="ARBA" id="ARBA00022428"/>
    </source>
</evidence>
<keyword evidence="6 10" id="KW-0812">Transmembrane</keyword>
<name>A0A6J7GDW0_9ZZZZ</name>
<evidence type="ECO:0000256" key="10">
    <source>
        <dbReference type="SAM" id="Phobius"/>
    </source>
</evidence>
<dbReference type="InterPro" id="IPR000537">
    <property type="entry name" value="UbiA_prenyltransferase"/>
</dbReference>
<evidence type="ECO:0000256" key="8">
    <source>
        <dbReference type="ARBA" id="ARBA00023136"/>
    </source>
</evidence>
<dbReference type="Gene3D" id="1.20.120.1780">
    <property type="entry name" value="UbiA prenyltransferase"/>
    <property type="match status" value="1"/>
</dbReference>
<comment type="pathway">
    <text evidence="2">Quinol/quinone metabolism; menaquinone biosynthesis.</text>
</comment>
<feature type="transmembrane region" description="Helical" evidence="10">
    <location>
        <begin position="178"/>
        <end position="199"/>
    </location>
</feature>
<proteinExistence type="inferred from homology"/>
<dbReference type="Gene3D" id="1.10.357.140">
    <property type="entry name" value="UbiA prenyltransferase"/>
    <property type="match status" value="1"/>
</dbReference>
<reference evidence="11" key="1">
    <citation type="submission" date="2020-05" db="EMBL/GenBank/DDBJ databases">
        <authorList>
            <person name="Chiriac C."/>
            <person name="Salcher M."/>
            <person name="Ghai R."/>
            <person name="Kavagutti S V."/>
        </authorList>
    </citation>
    <scope>NUCLEOTIDE SEQUENCE</scope>
</reference>
<dbReference type="GO" id="GO:0042371">
    <property type="term" value="P:vitamin K biosynthetic process"/>
    <property type="evidence" value="ECO:0007669"/>
    <property type="project" value="TreeGrafter"/>
</dbReference>
<evidence type="ECO:0000256" key="6">
    <source>
        <dbReference type="ARBA" id="ARBA00022692"/>
    </source>
</evidence>
<dbReference type="NCBIfam" id="TIGR00751">
    <property type="entry name" value="menA"/>
    <property type="match status" value="1"/>
</dbReference>
<dbReference type="InterPro" id="IPR004657">
    <property type="entry name" value="MenA"/>
</dbReference>
<dbReference type="PANTHER" id="PTHR13929">
    <property type="entry name" value="1,4-DIHYDROXY-2-NAPHTHOATE OCTAPRENYLTRANSFERASE"/>
    <property type="match status" value="1"/>
</dbReference>
<feature type="transmembrane region" description="Helical" evidence="10">
    <location>
        <begin position="46"/>
        <end position="66"/>
    </location>
</feature>
<dbReference type="InterPro" id="IPR026046">
    <property type="entry name" value="UBIAD1"/>
</dbReference>
<keyword evidence="3" id="KW-0474">Menaquinone biosynthesis</keyword>
<sequence>MSTKKSRRKKSPRAGKPNRHPARSRKPEHFAPNKPQRVSWLSGARLRTLPLAIAPVAIGAGCASILDHFSWILTVLCLVVALALQVGVNFANDYSDGVRGTDAFRVGPGRLTGSGSAPPRSVLTVALVFFGIAVAAGIAITVISQIWWIPAVGLVCVAAAWFYTGGKRPYGYYGFGELAVFVFFGLVATAGTTFVQAGTVPEESWLAGAGIGFIACAVLVINNARDIETDRRSGKRTLATRMGRRGSVVFYISLMVISMVVAAAIAVLYTNAWYLQFAWLIVAPACLVAATSKSAQEDVLVLRLSTITALLYGLGLGATFAF</sequence>
<evidence type="ECO:0000313" key="11">
    <source>
        <dbReference type="EMBL" id="CAB4905206.1"/>
    </source>
</evidence>
<dbReference type="GO" id="GO:0046428">
    <property type="term" value="F:1,4-dihydroxy-2-naphthoate polyprenyltransferase activity"/>
    <property type="evidence" value="ECO:0007669"/>
    <property type="project" value="InterPro"/>
</dbReference>
<keyword evidence="4" id="KW-1003">Cell membrane</keyword>
<feature type="transmembrane region" description="Helical" evidence="10">
    <location>
        <begin position="72"/>
        <end position="91"/>
    </location>
</feature>
<feature type="transmembrane region" description="Helical" evidence="10">
    <location>
        <begin position="122"/>
        <end position="140"/>
    </location>
</feature>
<dbReference type="AlphaFoldDB" id="A0A6J7GDW0"/>
<feature type="region of interest" description="Disordered" evidence="9">
    <location>
        <begin position="1"/>
        <end position="35"/>
    </location>
</feature>
<organism evidence="11">
    <name type="scientific">freshwater metagenome</name>
    <dbReference type="NCBI Taxonomy" id="449393"/>
    <lineage>
        <taxon>unclassified sequences</taxon>
        <taxon>metagenomes</taxon>
        <taxon>ecological metagenomes</taxon>
    </lineage>
</organism>
<dbReference type="CDD" id="cd13962">
    <property type="entry name" value="PT_UbiA_UBIAD1"/>
    <property type="match status" value="1"/>
</dbReference>
<feature type="transmembrane region" description="Helical" evidence="10">
    <location>
        <begin position="246"/>
        <end position="267"/>
    </location>
</feature>
<evidence type="ECO:0000256" key="5">
    <source>
        <dbReference type="ARBA" id="ARBA00022679"/>
    </source>
</evidence>
<accession>A0A6J7GDW0</accession>
<protein>
    <submittedName>
        <fullName evidence="11">Unannotated protein</fullName>
    </submittedName>
</protein>
<comment type="subcellular location">
    <subcellularLocation>
        <location evidence="1">Membrane</location>
        <topology evidence="1">Multi-pass membrane protein</topology>
    </subcellularLocation>
</comment>
<evidence type="ECO:0000256" key="4">
    <source>
        <dbReference type="ARBA" id="ARBA00022475"/>
    </source>
</evidence>
<dbReference type="PIRSF" id="PIRSF005355">
    <property type="entry name" value="UBIAD1"/>
    <property type="match status" value="1"/>
</dbReference>
<feature type="transmembrane region" description="Helical" evidence="10">
    <location>
        <begin position="146"/>
        <end position="166"/>
    </location>
</feature>
<feature type="transmembrane region" description="Helical" evidence="10">
    <location>
        <begin position="205"/>
        <end position="225"/>
    </location>
</feature>